<gene>
    <name evidence="1" type="ORF">L1987_39600</name>
</gene>
<comment type="caution">
    <text evidence="1">The sequence shown here is derived from an EMBL/GenBank/DDBJ whole genome shotgun (WGS) entry which is preliminary data.</text>
</comment>
<reference evidence="1 2" key="2">
    <citation type="journal article" date="2022" name="Mol. Ecol. Resour.">
        <title>The genomes of chicory, endive, great burdock and yacon provide insights into Asteraceae paleo-polyploidization history and plant inulin production.</title>
        <authorList>
            <person name="Fan W."/>
            <person name="Wang S."/>
            <person name="Wang H."/>
            <person name="Wang A."/>
            <person name="Jiang F."/>
            <person name="Liu H."/>
            <person name="Zhao H."/>
            <person name="Xu D."/>
            <person name="Zhang Y."/>
        </authorList>
    </citation>
    <scope>NUCLEOTIDE SEQUENCE [LARGE SCALE GENOMIC DNA]</scope>
    <source>
        <strain evidence="2">cv. Yunnan</strain>
        <tissue evidence="1">Leaves</tissue>
    </source>
</reference>
<name>A0ACB9HLT9_9ASTR</name>
<accession>A0ACB9HLT9</accession>
<reference evidence="2" key="1">
    <citation type="journal article" date="2022" name="Mol. Ecol. Resour.">
        <title>The genomes of chicory, endive, great burdock and yacon provide insights into Asteraceae palaeo-polyploidization history and plant inulin production.</title>
        <authorList>
            <person name="Fan W."/>
            <person name="Wang S."/>
            <person name="Wang H."/>
            <person name="Wang A."/>
            <person name="Jiang F."/>
            <person name="Liu H."/>
            <person name="Zhao H."/>
            <person name="Xu D."/>
            <person name="Zhang Y."/>
        </authorList>
    </citation>
    <scope>NUCLEOTIDE SEQUENCE [LARGE SCALE GENOMIC DNA]</scope>
    <source>
        <strain evidence="2">cv. Yunnan</strain>
    </source>
</reference>
<dbReference type="Proteomes" id="UP001056120">
    <property type="component" value="Linkage Group LG12"/>
</dbReference>
<evidence type="ECO:0000313" key="1">
    <source>
        <dbReference type="EMBL" id="KAI3796913.1"/>
    </source>
</evidence>
<sequence length="543" mass="59957">MSTPPNSPASPVVQEHDVPTVPLPEPRRRRLNPINTTVGYDEPIHVRVRARMDREIQNMRDATGDISGILEPQILMNQKIDKLTSDLAVTDKVHENLANGCVDMEDWLNTIMSGRGNRRGGQAGGRGGRGNVNMTAAELTTLINERVAEAVTASQATVNAGGAVGLLQWMEKSESAFAMCNCPPNNQVKYASGTLEGPALTWWNSQVQMLTLEMANALPWDEFKTMLREEYCPRDEVQKLEGEFWNLKMEGSEIEAYTTRSHELANLCPQMVTPPYKRIEKFIDGLVPQIQGMVTSSNPTTIQQTIRLAHRLTDQAVALGILHPRGALSKITDNKRKFDSSFPETFQSNSPPQQHQQQHRKLEPSKNNNYSTSSRLNKGSYVDKYPKCNKCNFHHLGACDRYRCHRCGKMGHVAKDCRVDLQNKHAPPGEAPKGCFECGKEGHLRKNCPQLKRNGNGNGNGNNNQCGNGNGNNNQGGNGNNNNNGAKGRAFVIGSGKLGMIETLLTLKRSQPKLTVCLLPPTRSINTGGVSRLAFHLFDIQSS</sequence>
<proteinExistence type="predicted"/>
<keyword evidence="2" id="KW-1185">Reference proteome</keyword>
<dbReference type="EMBL" id="CM042029">
    <property type="protein sequence ID" value="KAI3796913.1"/>
    <property type="molecule type" value="Genomic_DNA"/>
</dbReference>
<protein>
    <submittedName>
        <fullName evidence="1">Uncharacterized protein</fullName>
    </submittedName>
</protein>
<organism evidence="1 2">
    <name type="scientific">Smallanthus sonchifolius</name>
    <dbReference type="NCBI Taxonomy" id="185202"/>
    <lineage>
        <taxon>Eukaryota</taxon>
        <taxon>Viridiplantae</taxon>
        <taxon>Streptophyta</taxon>
        <taxon>Embryophyta</taxon>
        <taxon>Tracheophyta</taxon>
        <taxon>Spermatophyta</taxon>
        <taxon>Magnoliopsida</taxon>
        <taxon>eudicotyledons</taxon>
        <taxon>Gunneridae</taxon>
        <taxon>Pentapetalae</taxon>
        <taxon>asterids</taxon>
        <taxon>campanulids</taxon>
        <taxon>Asterales</taxon>
        <taxon>Asteraceae</taxon>
        <taxon>Asteroideae</taxon>
        <taxon>Heliantheae alliance</taxon>
        <taxon>Millerieae</taxon>
        <taxon>Smallanthus</taxon>
    </lineage>
</organism>
<evidence type="ECO:0000313" key="2">
    <source>
        <dbReference type="Proteomes" id="UP001056120"/>
    </source>
</evidence>